<evidence type="ECO:0000256" key="3">
    <source>
        <dbReference type="ARBA" id="ARBA00011189"/>
    </source>
</evidence>
<name>A0A6Q2ZLH0_ESOLU</name>
<reference evidence="7" key="4">
    <citation type="submission" date="2025-09" db="UniProtKB">
        <authorList>
            <consortium name="Ensembl"/>
        </authorList>
    </citation>
    <scope>IDENTIFICATION</scope>
</reference>
<dbReference type="GO" id="GO:0061182">
    <property type="term" value="P:negative regulation of chondrocyte development"/>
    <property type="evidence" value="ECO:0007669"/>
    <property type="project" value="TreeGrafter"/>
</dbReference>
<organism evidence="7 8">
    <name type="scientific">Esox lucius</name>
    <name type="common">Northern pike</name>
    <dbReference type="NCBI Taxonomy" id="8010"/>
    <lineage>
        <taxon>Eukaryota</taxon>
        <taxon>Metazoa</taxon>
        <taxon>Chordata</taxon>
        <taxon>Craniata</taxon>
        <taxon>Vertebrata</taxon>
        <taxon>Euteleostomi</taxon>
        <taxon>Actinopterygii</taxon>
        <taxon>Neopterygii</taxon>
        <taxon>Teleostei</taxon>
        <taxon>Protacanthopterygii</taxon>
        <taxon>Esociformes</taxon>
        <taxon>Esocidae</taxon>
        <taxon>Esox</taxon>
    </lineage>
</organism>
<evidence type="ECO:0000256" key="6">
    <source>
        <dbReference type="SAM" id="MobiDB-lite"/>
    </source>
</evidence>
<keyword evidence="4" id="KW-0963">Cytoplasm</keyword>
<reference evidence="7" key="3">
    <citation type="submission" date="2025-08" db="UniProtKB">
        <authorList>
            <consortium name="Ensembl"/>
        </authorList>
    </citation>
    <scope>IDENTIFICATION</scope>
</reference>
<evidence type="ECO:0000256" key="2">
    <source>
        <dbReference type="ARBA" id="ARBA00009886"/>
    </source>
</evidence>
<dbReference type="Ensembl" id="ENSELUT00000065047.2">
    <property type="protein sequence ID" value="ENSELUP00000078783.1"/>
    <property type="gene ID" value="ENSELUG00000028465.2"/>
</dbReference>
<dbReference type="KEGG" id="els:105006650"/>
<dbReference type="Pfam" id="PF15068">
    <property type="entry name" value="FAM101"/>
    <property type="match status" value="1"/>
</dbReference>
<feature type="compositionally biased region" description="Polar residues" evidence="6">
    <location>
        <begin position="1"/>
        <end position="11"/>
    </location>
</feature>
<comment type="similarity">
    <text evidence="2">Belongs to the Refilin family.</text>
</comment>
<evidence type="ECO:0000256" key="1">
    <source>
        <dbReference type="ARBA" id="ARBA00004245"/>
    </source>
</evidence>
<dbReference type="GO" id="GO:0061572">
    <property type="term" value="P:actin filament bundle organization"/>
    <property type="evidence" value="ECO:0007669"/>
    <property type="project" value="InterPro"/>
</dbReference>
<sequence>MVGRLNLSNGCDDNPLDMSCKSERGLDSPDSGLPPSPSPSHWLVSGCGDRGAVCPEDDGRGTSLPILSIGSAPQLHTLSYGEGIELDPLPPKEIRYTSSVHYDSERHFIHNVAMQPIGLGLEKCSQTVLTVPHSTWRHYKTQLDLQPRQRARHFQSTTIIYPKHARTIYATELSYDSCRLAKRFLSSIELEAVDRSKLPQ</sequence>
<gene>
    <name evidence="7" type="primary">RFLNB</name>
</gene>
<dbReference type="InParanoid" id="A0A6Q2ZLH0"/>
<dbReference type="Proteomes" id="UP000265140">
    <property type="component" value="Chromosome 1"/>
</dbReference>
<dbReference type="GO" id="GO:0032432">
    <property type="term" value="C:actin filament bundle"/>
    <property type="evidence" value="ECO:0007669"/>
    <property type="project" value="TreeGrafter"/>
</dbReference>
<evidence type="ECO:0008006" key="9">
    <source>
        <dbReference type="Google" id="ProtNLM"/>
    </source>
</evidence>
<dbReference type="GO" id="GO:0031005">
    <property type="term" value="F:filamin binding"/>
    <property type="evidence" value="ECO:0007669"/>
    <property type="project" value="InterPro"/>
</dbReference>
<accession>A0A6Q2ZLH0</accession>
<reference evidence="8" key="1">
    <citation type="journal article" date="2014" name="PLoS ONE">
        <title>The genome and linkage map of the northern pike (Esox lucius): conserved synteny revealed between the salmonid sister group and the Neoteleostei.</title>
        <authorList>
            <person name="Rondeau E.B."/>
            <person name="Minkley D.R."/>
            <person name="Leong J.S."/>
            <person name="Messmer A.M."/>
            <person name="Jantzen J.R."/>
            <person name="von Schalburg K.R."/>
            <person name="Lemon C."/>
            <person name="Bird N.H."/>
            <person name="Koop B.F."/>
        </authorList>
    </citation>
    <scope>NUCLEOTIDE SEQUENCE</scope>
</reference>
<dbReference type="GO" id="GO:1900158">
    <property type="term" value="P:negative regulation of bone mineralization involved in bone maturation"/>
    <property type="evidence" value="ECO:0007669"/>
    <property type="project" value="TreeGrafter"/>
</dbReference>
<comment type="subunit">
    <text evidence="3">Interacts with FLNA and FLNB.</text>
</comment>
<dbReference type="GO" id="GO:0048705">
    <property type="term" value="P:skeletal system morphogenesis"/>
    <property type="evidence" value="ECO:0007669"/>
    <property type="project" value="TreeGrafter"/>
</dbReference>
<dbReference type="InterPro" id="IPR028215">
    <property type="entry name" value="Refilin"/>
</dbReference>
<evidence type="ECO:0000256" key="4">
    <source>
        <dbReference type="ARBA" id="ARBA00022490"/>
    </source>
</evidence>
<evidence type="ECO:0000256" key="5">
    <source>
        <dbReference type="ARBA" id="ARBA00023212"/>
    </source>
</evidence>
<reference evidence="7" key="2">
    <citation type="submission" date="2020-02" db="EMBL/GenBank/DDBJ databases">
        <title>Esox lucius (northern pike) genome, fEsoLuc1, primary haplotype.</title>
        <authorList>
            <person name="Myers G."/>
            <person name="Karagic N."/>
            <person name="Meyer A."/>
            <person name="Pippel M."/>
            <person name="Reichard M."/>
            <person name="Winkler S."/>
            <person name="Tracey A."/>
            <person name="Sims Y."/>
            <person name="Howe K."/>
            <person name="Rhie A."/>
            <person name="Formenti G."/>
            <person name="Durbin R."/>
            <person name="Fedrigo O."/>
            <person name="Jarvis E.D."/>
        </authorList>
    </citation>
    <scope>NUCLEOTIDE SEQUENCE [LARGE SCALE GENOMIC DNA]</scope>
</reference>
<comment type="subcellular location">
    <subcellularLocation>
        <location evidence="1">Cytoplasm</location>
        <location evidence="1">Cytoskeleton</location>
    </subcellularLocation>
</comment>
<dbReference type="PANTHER" id="PTHR31848:SF2">
    <property type="entry name" value="REFILIN-B"/>
    <property type="match status" value="1"/>
</dbReference>
<dbReference type="PANTHER" id="PTHR31848">
    <property type="match status" value="1"/>
</dbReference>
<dbReference type="AlphaFoldDB" id="A0A6Q2ZLH0"/>
<evidence type="ECO:0000313" key="8">
    <source>
        <dbReference type="Proteomes" id="UP000265140"/>
    </source>
</evidence>
<dbReference type="CTD" id="359845"/>
<dbReference type="GeneID" id="105006650"/>
<dbReference type="OMA" id="PDMRKRG"/>
<keyword evidence="5" id="KW-0206">Cytoskeleton</keyword>
<keyword evidence="8" id="KW-1185">Reference proteome</keyword>
<feature type="region of interest" description="Disordered" evidence="6">
    <location>
        <begin position="1"/>
        <end position="40"/>
    </location>
</feature>
<protein>
    <recommendedName>
        <fullName evidence="9">Refilin B</fullName>
    </recommendedName>
</protein>
<dbReference type="RefSeq" id="XP_010863623.1">
    <property type="nucleotide sequence ID" value="XM_010865321.3"/>
</dbReference>
<evidence type="ECO:0000313" key="7">
    <source>
        <dbReference type="Ensembl" id="ENSELUP00000078783.1"/>
    </source>
</evidence>
<dbReference type="OrthoDB" id="9932345at2759"/>
<dbReference type="GeneTree" id="ENSGT00390000016836"/>
<dbReference type="Bgee" id="ENSELUG00000028465">
    <property type="expression patterns" value="Expressed in mesonephros and 15 other cell types or tissues"/>
</dbReference>
<proteinExistence type="inferred from homology"/>